<dbReference type="Pfam" id="PF13350">
    <property type="entry name" value="Y_phosphatase3"/>
    <property type="match status" value="1"/>
</dbReference>
<dbReference type="InterPro" id="IPR026893">
    <property type="entry name" value="Tyr/Ser_Pase_IphP-type"/>
</dbReference>
<protein>
    <submittedName>
        <fullName evidence="2">Tyrosine-protein phosphatase</fullName>
        <ecNumber evidence="2">3.1.3.48</ecNumber>
    </submittedName>
</protein>
<dbReference type="Gene3D" id="3.90.190.10">
    <property type="entry name" value="Protein tyrosine phosphatase superfamily"/>
    <property type="match status" value="1"/>
</dbReference>
<dbReference type="EC" id="3.1.3.48" evidence="2"/>
<dbReference type="RefSeq" id="WP_380797158.1">
    <property type="nucleotide sequence ID" value="NZ_JBHRVU010000004.1"/>
</dbReference>
<keyword evidence="3" id="KW-1185">Reference proteome</keyword>
<dbReference type="PANTHER" id="PTHR31126:SF1">
    <property type="entry name" value="TYROSINE SPECIFIC PROTEIN PHOSPHATASES DOMAIN-CONTAINING PROTEIN"/>
    <property type="match status" value="1"/>
</dbReference>
<dbReference type="InterPro" id="IPR029021">
    <property type="entry name" value="Prot-tyrosine_phosphatase-like"/>
</dbReference>
<organism evidence="2 3">
    <name type="scientific">Sphingobium rhizovicinum</name>
    <dbReference type="NCBI Taxonomy" id="432308"/>
    <lineage>
        <taxon>Bacteria</taxon>
        <taxon>Pseudomonadati</taxon>
        <taxon>Pseudomonadota</taxon>
        <taxon>Alphaproteobacteria</taxon>
        <taxon>Sphingomonadales</taxon>
        <taxon>Sphingomonadaceae</taxon>
        <taxon>Sphingobium</taxon>
    </lineage>
</organism>
<comment type="caution">
    <text evidence="2">The sequence shown here is derived from an EMBL/GenBank/DDBJ whole genome shotgun (WGS) entry which is preliminary data.</text>
</comment>
<dbReference type="EMBL" id="JBHRVU010000004">
    <property type="protein sequence ID" value="MFC3442881.1"/>
    <property type="molecule type" value="Genomic_DNA"/>
</dbReference>
<dbReference type="GO" id="GO:0004725">
    <property type="term" value="F:protein tyrosine phosphatase activity"/>
    <property type="evidence" value="ECO:0007669"/>
    <property type="project" value="UniProtKB-EC"/>
</dbReference>
<sequence length="258" mass="28681">MSDSASLDPARRPLASAFNLRDFGGHMTTDGRQVKRGMLYRSGTMALLSEADANQLRALGIKAICDFRRSNERKAEPTAWHGADVDYYCRDYRESSGLLGDMLRRDGATAQDMRDAMIALYRVIPADHADSYRAMFDRLLDGRLPLLINCSAGKDRTGVGAALILATLNVPREAILADYLLTNLHADWNWLLGQRDTLMARMHLSKAEALTPVLRAETIYMETLFTTLDERHGGVDGYLDALGMNAAKRDTLRGILLD</sequence>
<keyword evidence="2" id="KW-0378">Hydrolase</keyword>
<evidence type="ECO:0000256" key="1">
    <source>
        <dbReference type="ARBA" id="ARBA00009580"/>
    </source>
</evidence>
<gene>
    <name evidence="2" type="ORF">ACFOKF_17035</name>
</gene>
<evidence type="ECO:0000313" key="3">
    <source>
        <dbReference type="Proteomes" id="UP001595681"/>
    </source>
</evidence>
<accession>A0ABV7NHD0</accession>
<dbReference type="SUPFAM" id="SSF52799">
    <property type="entry name" value="(Phosphotyrosine protein) phosphatases II"/>
    <property type="match status" value="1"/>
</dbReference>
<reference evidence="3" key="1">
    <citation type="journal article" date="2019" name="Int. J. Syst. Evol. Microbiol.">
        <title>The Global Catalogue of Microorganisms (GCM) 10K type strain sequencing project: providing services to taxonomists for standard genome sequencing and annotation.</title>
        <authorList>
            <consortium name="The Broad Institute Genomics Platform"/>
            <consortium name="The Broad Institute Genome Sequencing Center for Infectious Disease"/>
            <person name="Wu L."/>
            <person name="Ma J."/>
        </authorList>
    </citation>
    <scope>NUCLEOTIDE SEQUENCE [LARGE SCALE GENOMIC DNA]</scope>
    <source>
        <strain evidence="3">CCM 7491</strain>
    </source>
</reference>
<proteinExistence type="inferred from homology"/>
<name>A0ABV7NHD0_9SPHN</name>
<comment type="similarity">
    <text evidence="1">Belongs to the protein-tyrosine phosphatase family.</text>
</comment>
<dbReference type="Proteomes" id="UP001595681">
    <property type="component" value="Unassembled WGS sequence"/>
</dbReference>
<dbReference type="PANTHER" id="PTHR31126">
    <property type="entry name" value="TYROSINE-PROTEIN PHOSPHATASE"/>
    <property type="match status" value="1"/>
</dbReference>
<evidence type="ECO:0000313" key="2">
    <source>
        <dbReference type="EMBL" id="MFC3442881.1"/>
    </source>
</evidence>